<accession>A0ABR4ATI8</accession>
<keyword evidence="4 6" id="KW-0472">Membrane</keyword>
<feature type="transmembrane region" description="Helical" evidence="6">
    <location>
        <begin position="162"/>
        <end position="185"/>
    </location>
</feature>
<evidence type="ECO:0000256" key="1">
    <source>
        <dbReference type="ARBA" id="ARBA00004141"/>
    </source>
</evidence>
<organism evidence="8 9">
    <name type="scientific">Lepraria finkii</name>
    <dbReference type="NCBI Taxonomy" id="1340010"/>
    <lineage>
        <taxon>Eukaryota</taxon>
        <taxon>Fungi</taxon>
        <taxon>Dikarya</taxon>
        <taxon>Ascomycota</taxon>
        <taxon>Pezizomycotina</taxon>
        <taxon>Lecanoromycetes</taxon>
        <taxon>OSLEUM clade</taxon>
        <taxon>Lecanoromycetidae</taxon>
        <taxon>Lecanorales</taxon>
        <taxon>Lecanorineae</taxon>
        <taxon>Stereocaulaceae</taxon>
        <taxon>Lepraria</taxon>
    </lineage>
</organism>
<proteinExistence type="inferred from homology"/>
<dbReference type="PANTHER" id="PTHR33048:SF134">
    <property type="entry name" value="INTEGRAL MEMBRANE PROTEIN"/>
    <property type="match status" value="1"/>
</dbReference>
<evidence type="ECO:0000256" key="6">
    <source>
        <dbReference type="SAM" id="Phobius"/>
    </source>
</evidence>
<evidence type="ECO:0000256" key="5">
    <source>
        <dbReference type="ARBA" id="ARBA00038359"/>
    </source>
</evidence>
<evidence type="ECO:0000256" key="2">
    <source>
        <dbReference type="ARBA" id="ARBA00022692"/>
    </source>
</evidence>
<dbReference type="EMBL" id="JBHFEH010000074">
    <property type="protein sequence ID" value="KAL2049017.1"/>
    <property type="molecule type" value="Genomic_DNA"/>
</dbReference>
<dbReference type="InterPro" id="IPR049326">
    <property type="entry name" value="Rhodopsin_dom_fungi"/>
</dbReference>
<comment type="similarity">
    <text evidence="5">Belongs to the SAT4 family.</text>
</comment>
<evidence type="ECO:0000256" key="3">
    <source>
        <dbReference type="ARBA" id="ARBA00022989"/>
    </source>
</evidence>
<evidence type="ECO:0000313" key="8">
    <source>
        <dbReference type="EMBL" id="KAL2049017.1"/>
    </source>
</evidence>
<comment type="caution">
    <text evidence="8">The sequence shown here is derived from an EMBL/GenBank/DDBJ whole genome shotgun (WGS) entry which is preliminary data.</text>
</comment>
<feature type="transmembrane region" description="Helical" evidence="6">
    <location>
        <begin position="42"/>
        <end position="63"/>
    </location>
</feature>
<keyword evidence="9" id="KW-1185">Reference proteome</keyword>
<gene>
    <name evidence="8" type="ORF">ABVK25_010769</name>
</gene>
<dbReference type="Pfam" id="PF20684">
    <property type="entry name" value="Fung_rhodopsin"/>
    <property type="match status" value="1"/>
</dbReference>
<feature type="transmembrane region" description="Helical" evidence="6">
    <location>
        <begin position="6"/>
        <end position="30"/>
    </location>
</feature>
<feature type="transmembrane region" description="Helical" evidence="6">
    <location>
        <begin position="197"/>
        <end position="219"/>
    </location>
</feature>
<evidence type="ECO:0000256" key="4">
    <source>
        <dbReference type="ARBA" id="ARBA00023136"/>
    </source>
</evidence>
<dbReference type="InterPro" id="IPR052337">
    <property type="entry name" value="SAT4-like"/>
</dbReference>
<feature type="transmembrane region" description="Helical" evidence="6">
    <location>
        <begin position="83"/>
        <end position="108"/>
    </location>
</feature>
<comment type="subcellular location">
    <subcellularLocation>
        <location evidence="1">Membrane</location>
        <topology evidence="1">Multi-pass membrane protein</topology>
    </subcellularLocation>
</comment>
<evidence type="ECO:0000259" key="7">
    <source>
        <dbReference type="Pfam" id="PF20684"/>
    </source>
</evidence>
<keyword evidence="2 6" id="KW-0812">Transmembrane</keyword>
<keyword evidence="3 6" id="KW-1133">Transmembrane helix</keyword>
<name>A0ABR4ATI8_9LECA</name>
<feature type="domain" description="Rhodopsin" evidence="7">
    <location>
        <begin position="26"/>
        <end position="266"/>
    </location>
</feature>
<evidence type="ECO:0000313" key="9">
    <source>
        <dbReference type="Proteomes" id="UP001590951"/>
    </source>
</evidence>
<reference evidence="8 9" key="1">
    <citation type="submission" date="2024-09" db="EMBL/GenBank/DDBJ databases">
        <title>Rethinking Asexuality: The Enigmatic Case of Functional Sexual Genes in Lepraria (Stereocaulaceae).</title>
        <authorList>
            <person name="Doellman M."/>
            <person name="Sun Y."/>
            <person name="Barcenas-Pena A."/>
            <person name="Lumbsch H.T."/>
            <person name="Grewe F."/>
        </authorList>
    </citation>
    <scope>NUCLEOTIDE SEQUENCE [LARGE SCALE GENOMIC DNA]</scope>
    <source>
        <strain evidence="8 9">Grewe 0041</strain>
    </source>
</reference>
<dbReference type="PANTHER" id="PTHR33048">
    <property type="entry name" value="PTH11-LIKE INTEGRAL MEMBRANE PROTEIN (AFU_ORTHOLOGUE AFUA_5G11245)"/>
    <property type="match status" value="1"/>
</dbReference>
<protein>
    <recommendedName>
        <fullName evidence="7">Rhodopsin domain-containing protein</fullName>
    </recommendedName>
</protein>
<feature type="transmembrane region" description="Helical" evidence="6">
    <location>
        <begin position="120"/>
        <end position="142"/>
    </location>
</feature>
<dbReference type="Proteomes" id="UP001590951">
    <property type="component" value="Unassembled WGS sequence"/>
</dbReference>
<sequence length="347" mass="38841">MLTSASVAMIATQAILMAFAIMAVGLRIYVRLHKSPPLRADDYFILVALIFSMALAVTNIVGVPVGGFGVRFENLSEDTATQFFKILFILQFWYVIAVAFVKLSVLYFYGRIFSVGRFPIIVKIMMVVVVAWLISFLFATFFQVWPLWCNWIVCVASTNYPVMYVVCSVTDIVLDITILALPAFFIRQLQMNFNKKIGVCGIFGLGIFCIIASIARLAYTADYLALNPVNYGPSTNNAEVNIILWSGIEACSSTICANLPLYSTFITRSRNLEMIVSSFRSKYFFRTSNSSYRSHKNSRNAQMSSSSENIVKPTAAVETHIEGGMHRYMPESELEMGTINVRTTVDT</sequence>